<proteinExistence type="predicted"/>
<dbReference type="STRING" id="560819.SAMN05428998_107156"/>
<dbReference type="Proteomes" id="UP000192917">
    <property type="component" value="Unassembled WGS sequence"/>
</dbReference>
<evidence type="ECO:0000313" key="2">
    <source>
        <dbReference type="Proteomes" id="UP000192917"/>
    </source>
</evidence>
<dbReference type="EMBL" id="FWZX01000007">
    <property type="protein sequence ID" value="SMF22094.1"/>
    <property type="molecule type" value="Genomic_DNA"/>
</dbReference>
<keyword evidence="2" id="KW-1185">Reference proteome</keyword>
<evidence type="ECO:0000313" key="1">
    <source>
        <dbReference type="EMBL" id="SMF22094.1"/>
    </source>
</evidence>
<name>A0A1Y6BVC9_9PROT</name>
<dbReference type="AlphaFoldDB" id="A0A1Y6BVC9"/>
<reference evidence="1 2" key="1">
    <citation type="submission" date="2017-04" db="EMBL/GenBank/DDBJ databases">
        <authorList>
            <person name="Afonso C.L."/>
            <person name="Miller P.J."/>
            <person name="Scott M.A."/>
            <person name="Spackman E."/>
            <person name="Goraichik I."/>
            <person name="Dimitrov K.M."/>
            <person name="Suarez D.L."/>
            <person name="Swayne D.E."/>
        </authorList>
    </citation>
    <scope>NUCLEOTIDE SEQUENCE [LARGE SCALE GENOMIC DNA]</scope>
    <source>
        <strain evidence="1 2">USBA 355</strain>
    </source>
</reference>
<organism evidence="1 2">
    <name type="scientific">Tistlia consotensis USBA 355</name>
    <dbReference type="NCBI Taxonomy" id="560819"/>
    <lineage>
        <taxon>Bacteria</taxon>
        <taxon>Pseudomonadati</taxon>
        <taxon>Pseudomonadota</taxon>
        <taxon>Alphaproteobacteria</taxon>
        <taxon>Rhodospirillales</taxon>
        <taxon>Rhodovibrionaceae</taxon>
        <taxon>Tistlia</taxon>
    </lineage>
</organism>
<protein>
    <submittedName>
        <fullName evidence="1">Uncharacterized protein</fullName>
    </submittedName>
</protein>
<gene>
    <name evidence="1" type="ORF">SAMN05428998_107156</name>
</gene>
<sequence>MITRREFPSNNHRDLMLRNMILIVDNFVYARRFDFIARLKL</sequence>
<accession>A0A1Y6BVC9</accession>